<organism evidence="16 17">
    <name type="scientific">Croceibacterium soli</name>
    <dbReference type="NCBI Taxonomy" id="1739690"/>
    <lineage>
        <taxon>Bacteria</taxon>
        <taxon>Pseudomonadati</taxon>
        <taxon>Pseudomonadota</taxon>
        <taxon>Alphaproteobacteria</taxon>
        <taxon>Sphingomonadales</taxon>
        <taxon>Erythrobacteraceae</taxon>
        <taxon>Croceibacterium</taxon>
    </lineage>
</organism>
<dbReference type="InterPro" id="IPR012910">
    <property type="entry name" value="Plug_dom"/>
</dbReference>
<dbReference type="InterPro" id="IPR039426">
    <property type="entry name" value="TonB-dep_rcpt-like"/>
</dbReference>
<dbReference type="Gene3D" id="2.40.170.20">
    <property type="entry name" value="TonB-dependent receptor, beta-barrel domain"/>
    <property type="match status" value="1"/>
</dbReference>
<keyword evidence="8 12" id="KW-0798">TonB box</keyword>
<evidence type="ECO:0000256" key="7">
    <source>
        <dbReference type="ARBA" id="ARBA00023065"/>
    </source>
</evidence>
<evidence type="ECO:0000259" key="14">
    <source>
        <dbReference type="Pfam" id="PF00593"/>
    </source>
</evidence>
<dbReference type="OrthoDB" id="9760333at2"/>
<dbReference type="AlphaFoldDB" id="A0A6I4UW18"/>
<protein>
    <submittedName>
        <fullName evidence="16">TonB-dependent receptor</fullName>
    </submittedName>
</protein>
<keyword evidence="7" id="KW-0406">Ion transport</keyword>
<keyword evidence="6" id="KW-0408">Iron</keyword>
<evidence type="ECO:0000313" key="16">
    <source>
        <dbReference type="EMBL" id="MXP42064.1"/>
    </source>
</evidence>
<dbReference type="GO" id="GO:0009279">
    <property type="term" value="C:cell outer membrane"/>
    <property type="evidence" value="ECO:0007669"/>
    <property type="project" value="UniProtKB-SubCell"/>
</dbReference>
<feature type="domain" description="TonB-dependent receptor-like beta-barrel" evidence="14">
    <location>
        <begin position="350"/>
        <end position="765"/>
    </location>
</feature>
<dbReference type="EMBL" id="WTYK01000005">
    <property type="protein sequence ID" value="MXP42064.1"/>
    <property type="molecule type" value="Genomic_DNA"/>
</dbReference>
<keyword evidence="4" id="KW-0410">Iron transport</keyword>
<comment type="caution">
    <text evidence="16">The sequence shown here is derived from an EMBL/GenBank/DDBJ whole genome shotgun (WGS) entry which is preliminary data.</text>
</comment>
<dbReference type="Pfam" id="PF00593">
    <property type="entry name" value="TonB_dep_Rec_b-barrel"/>
    <property type="match status" value="1"/>
</dbReference>
<reference evidence="16 17" key="1">
    <citation type="submission" date="2019-12" db="EMBL/GenBank/DDBJ databases">
        <title>Genomic-based taxomic classification of the family Erythrobacteraceae.</title>
        <authorList>
            <person name="Xu L."/>
        </authorList>
    </citation>
    <scope>NUCLEOTIDE SEQUENCE [LARGE SCALE GENOMIC DNA]</scope>
    <source>
        <strain evidence="16 17">MCCC 1K02066</strain>
    </source>
</reference>
<dbReference type="GO" id="GO:0006826">
    <property type="term" value="P:iron ion transport"/>
    <property type="evidence" value="ECO:0007669"/>
    <property type="project" value="UniProtKB-KW"/>
</dbReference>
<dbReference type="PANTHER" id="PTHR32552">
    <property type="entry name" value="FERRICHROME IRON RECEPTOR-RELATED"/>
    <property type="match status" value="1"/>
</dbReference>
<feature type="domain" description="TonB-dependent receptor plug" evidence="15">
    <location>
        <begin position="64"/>
        <end position="174"/>
    </location>
</feature>
<dbReference type="CDD" id="cd01347">
    <property type="entry name" value="ligand_gated_channel"/>
    <property type="match status" value="1"/>
</dbReference>
<comment type="similarity">
    <text evidence="11 12">Belongs to the TonB-dependent receptor family.</text>
</comment>
<evidence type="ECO:0000256" key="11">
    <source>
        <dbReference type="PROSITE-ProRule" id="PRU01360"/>
    </source>
</evidence>
<evidence type="ECO:0000256" key="6">
    <source>
        <dbReference type="ARBA" id="ARBA00023004"/>
    </source>
</evidence>
<dbReference type="RefSeq" id="WP_160746917.1">
    <property type="nucleotide sequence ID" value="NZ_WTYK01000005.1"/>
</dbReference>
<sequence>MAKPVGVQRSAQLVRGFSALAIAIGTAPALAQDGAAVAESPETADAGPSGSEIVVTAQFREQRLQDTPLAITAVNSEMLEARSQTNIAEIAAQAPNVTLKPQGAAFGPSLGASIRGVGQYDFNPALEPGVGLYVDDVYYATLTGAIFDLLDLDRVEVLRGPQGTLAGKNSIGGAVKLYSKRPTGDGSGYVAGAYGSRNRLDLRGSADIGLTDDLAMRLAGVAKKQEGYVDRLDFGCVNPPGSALNPAVGGVQPTTGEGDCSVARDGEVDYMAGRVQLRYQPSDRLDVNLIGDYTHDDRTAAAGVLLLANNPANPNIRGNADAVPYDSRFVCGQYCNYASYFSPADTWLTPPVAGYPLIETRGDGRTKFNGWGVSGQIDFDLTENLQLQSITSYREYVLHFNNDDDYSPLAVANGFGDLDYWGFTQELRLNGVLLNDTVNWTLGAFYLDQRSTYATFQDLRYAPIPLQFQGDDPVNADTKAVFGAMSWEIVPDLTFNGGLRYTEEHKDYTFVRRNRDGSLNPFLGALDGVSGEFDGDKIDWRANLQYRLSEQLMTYAQVSTGFKGGGIGPRPFNPAQVQPFGPETLTAYEVGFKSDLLDRAVRLNGAVFFSDYKDIQLTLLSCPQFGGPGPCALPQNAGDAEIKGAELETTIDPGNGLLVDASVSYLDFDYKSINPQAGGPNGVQIGMVPPYTPEWKWAFGIQYEVDLGGSGSLIPRFDANYQSEVFSNAVNGPNNLIDGYTLANARVTWRNAEEDLEIALAVTNVFDKYHLLTSFDLTGAGAGIVAAQPGRPREWVVSVKKSF</sequence>
<evidence type="ECO:0000256" key="8">
    <source>
        <dbReference type="ARBA" id="ARBA00023077"/>
    </source>
</evidence>
<dbReference type="InterPro" id="IPR000531">
    <property type="entry name" value="Beta-barrel_TonB"/>
</dbReference>
<evidence type="ECO:0000256" key="1">
    <source>
        <dbReference type="ARBA" id="ARBA00004571"/>
    </source>
</evidence>
<keyword evidence="17" id="KW-1185">Reference proteome</keyword>
<dbReference type="Proteomes" id="UP000469159">
    <property type="component" value="Unassembled WGS sequence"/>
</dbReference>
<keyword evidence="9 11" id="KW-0472">Membrane</keyword>
<evidence type="ECO:0000259" key="15">
    <source>
        <dbReference type="Pfam" id="PF07715"/>
    </source>
</evidence>
<comment type="subcellular location">
    <subcellularLocation>
        <location evidence="1 11">Cell outer membrane</location>
        <topology evidence="1 11">Multi-pass membrane protein</topology>
    </subcellularLocation>
</comment>
<keyword evidence="13" id="KW-0732">Signal</keyword>
<evidence type="ECO:0000256" key="5">
    <source>
        <dbReference type="ARBA" id="ARBA00022692"/>
    </source>
</evidence>
<evidence type="ECO:0000256" key="9">
    <source>
        <dbReference type="ARBA" id="ARBA00023136"/>
    </source>
</evidence>
<keyword evidence="3 11" id="KW-1134">Transmembrane beta strand</keyword>
<name>A0A6I4UW18_9SPHN</name>
<evidence type="ECO:0000256" key="2">
    <source>
        <dbReference type="ARBA" id="ARBA00022448"/>
    </source>
</evidence>
<evidence type="ECO:0000256" key="13">
    <source>
        <dbReference type="SAM" id="SignalP"/>
    </source>
</evidence>
<keyword evidence="16" id="KW-0675">Receptor</keyword>
<keyword evidence="5 11" id="KW-0812">Transmembrane</keyword>
<evidence type="ECO:0000256" key="12">
    <source>
        <dbReference type="RuleBase" id="RU003357"/>
    </source>
</evidence>
<evidence type="ECO:0000256" key="10">
    <source>
        <dbReference type="ARBA" id="ARBA00023237"/>
    </source>
</evidence>
<evidence type="ECO:0000256" key="3">
    <source>
        <dbReference type="ARBA" id="ARBA00022452"/>
    </source>
</evidence>
<dbReference type="Pfam" id="PF07715">
    <property type="entry name" value="Plug"/>
    <property type="match status" value="1"/>
</dbReference>
<keyword evidence="2 11" id="KW-0813">Transport</keyword>
<evidence type="ECO:0000256" key="4">
    <source>
        <dbReference type="ARBA" id="ARBA00022496"/>
    </source>
</evidence>
<accession>A0A6I4UW18</accession>
<dbReference type="InterPro" id="IPR036942">
    <property type="entry name" value="Beta-barrel_TonB_sf"/>
</dbReference>
<feature type="signal peptide" evidence="13">
    <location>
        <begin position="1"/>
        <end position="31"/>
    </location>
</feature>
<dbReference type="PROSITE" id="PS52016">
    <property type="entry name" value="TONB_DEPENDENT_REC_3"/>
    <property type="match status" value="1"/>
</dbReference>
<feature type="chain" id="PRO_5026249295" evidence="13">
    <location>
        <begin position="32"/>
        <end position="803"/>
    </location>
</feature>
<evidence type="ECO:0000313" key="17">
    <source>
        <dbReference type="Proteomes" id="UP000469159"/>
    </source>
</evidence>
<dbReference type="PANTHER" id="PTHR32552:SF81">
    <property type="entry name" value="TONB-DEPENDENT OUTER MEMBRANE RECEPTOR"/>
    <property type="match status" value="1"/>
</dbReference>
<gene>
    <name evidence="16" type="ORF">GRI75_10470</name>
</gene>
<keyword evidence="10 11" id="KW-0998">Cell outer membrane</keyword>
<dbReference type="SUPFAM" id="SSF56935">
    <property type="entry name" value="Porins"/>
    <property type="match status" value="1"/>
</dbReference>
<proteinExistence type="inferred from homology"/>